<evidence type="ECO:0000313" key="5">
    <source>
        <dbReference type="Proteomes" id="UP000027120"/>
    </source>
</evidence>
<evidence type="ECO:0008006" key="6">
    <source>
        <dbReference type="Google" id="ProtNLM"/>
    </source>
</evidence>
<evidence type="ECO:0000256" key="1">
    <source>
        <dbReference type="SAM" id="SignalP"/>
    </source>
</evidence>
<feature type="domain" description="Non-reducing end beta-L-arabinofuranosidase-like GH127 middle" evidence="3">
    <location>
        <begin position="504"/>
        <end position="604"/>
    </location>
</feature>
<evidence type="ECO:0000259" key="3">
    <source>
        <dbReference type="Pfam" id="PF20736"/>
    </source>
</evidence>
<protein>
    <recommendedName>
        <fullName evidence="6">Alpha-L-arabinofuranosidase B arabinose-binding domain-containing protein</fullName>
    </recommendedName>
</protein>
<dbReference type="InterPro" id="IPR036195">
    <property type="entry name" value="AbfB_ABD_sf"/>
</dbReference>
<proteinExistence type="predicted"/>
<dbReference type="eggNOG" id="ENOG502QRCI">
    <property type="taxonomic scope" value="Eukaryota"/>
</dbReference>
<dbReference type="Pfam" id="PF20736">
    <property type="entry name" value="Glyco_hydro127M"/>
    <property type="match status" value="1"/>
</dbReference>
<dbReference type="GO" id="GO:0046556">
    <property type="term" value="F:alpha-L-arabinofuranosidase activity"/>
    <property type="evidence" value="ECO:0007669"/>
    <property type="project" value="InterPro"/>
</dbReference>
<dbReference type="Gene3D" id="2.80.10.50">
    <property type="match status" value="1"/>
</dbReference>
<dbReference type="GO" id="GO:0046373">
    <property type="term" value="P:L-arabinose metabolic process"/>
    <property type="evidence" value="ECO:0007669"/>
    <property type="project" value="InterPro"/>
</dbReference>
<evidence type="ECO:0000313" key="4">
    <source>
        <dbReference type="EMBL" id="KDO50406.1"/>
    </source>
</evidence>
<accession>A0A067EHJ7</accession>
<dbReference type="Pfam" id="PF07944">
    <property type="entry name" value="Beta-AFase-like_GH127_cat"/>
    <property type="match status" value="1"/>
</dbReference>
<name>A0A067EHJ7_CITSI</name>
<dbReference type="SMR" id="A0A067EHJ7"/>
<dbReference type="EMBL" id="KK785080">
    <property type="protein sequence ID" value="KDO50406.1"/>
    <property type="molecule type" value="Genomic_DNA"/>
</dbReference>
<feature type="chain" id="PRO_5001636345" description="Alpha-L-arabinofuranosidase B arabinose-binding domain-containing protein" evidence="1">
    <location>
        <begin position="22"/>
        <end position="855"/>
    </location>
</feature>
<dbReference type="PaxDb" id="2711-XP_006470769.1"/>
<keyword evidence="1" id="KW-0732">Signal</keyword>
<feature type="signal peptide" evidence="1">
    <location>
        <begin position="1"/>
        <end position="21"/>
    </location>
</feature>
<reference evidence="4 5" key="1">
    <citation type="submission" date="2014-04" db="EMBL/GenBank/DDBJ databases">
        <authorList>
            <consortium name="International Citrus Genome Consortium"/>
            <person name="Gmitter F."/>
            <person name="Chen C."/>
            <person name="Farmerie W."/>
            <person name="Harkins T."/>
            <person name="Desany B."/>
            <person name="Mohiuddin M."/>
            <person name="Kodira C."/>
            <person name="Borodovsky M."/>
            <person name="Lomsadze A."/>
            <person name="Burns P."/>
            <person name="Jenkins J."/>
            <person name="Prochnik S."/>
            <person name="Shu S."/>
            <person name="Chapman J."/>
            <person name="Pitluck S."/>
            <person name="Schmutz J."/>
            <person name="Rokhsar D."/>
        </authorList>
    </citation>
    <scope>NUCLEOTIDE SEQUENCE</scope>
</reference>
<dbReference type="AlphaFoldDB" id="A0A067EHJ7"/>
<dbReference type="SUPFAM" id="SSF110221">
    <property type="entry name" value="AbfB domain"/>
    <property type="match status" value="1"/>
</dbReference>
<gene>
    <name evidence="4" type="ORF">CISIN_1g043003mg</name>
</gene>
<dbReference type="InterPro" id="IPR008928">
    <property type="entry name" value="6-hairpin_glycosidase_sf"/>
</dbReference>
<dbReference type="InterPro" id="IPR049046">
    <property type="entry name" value="Beta-AFase-like_GH127_middle"/>
</dbReference>
<sequence length="855" mass="95425">MKGVVFSNVLIYFLLCNLAFAKECVNLFPNKAELASSTMRAKLSSINDEAWKKEMLSSYQLRSPANEGPEASKFQAAEEKFDNTMLRNTNATGDFKLPGDFLKEVSLHDVRLLPNSMHWRAQQTNLEYLVMLDVDRLVWSFRKTAGLPTPGAPYGGWEDQKMELRGHFLGHYLSATAMAWASTRNETVKQKMDAVMSVLSECQKKIGTGYLSAFPSEFFDRLENLVYVWAPYYTIHKIMAGLLDQYTLANNGQALNITIWMADYFNTRVQNLIARSSLERHYQTLNDESGGMNDVLYKLYGITKDPKHLKLAELFDKPCFLGLLAVKADNIAGLHANTHIPLVCGVQNRYELTGDEQSMAMGTFFMDIINSSHSYATGGTSHQEFWTDPKRIATALSAETEESCTTYNMLKVSRYLFKWTKQVTYADYYERALTNGVLGIQRGTEPGVMIYMLPLSPGSSKAKSYHGWGDAFDSFWCCYGTGIESFAKLGDSIYFEQEGKGPGVYIIQYISSTFDWKAGQIVIHQNVDPVVSWDQNLRMALTFTSNKGPGVSSVLNLRIPFWANPNGGKATLNKDNLQIPSPGNFLSVTRAWSPDEKLFIQLPINLRTEAIKDDRPQYASLQAIFYGPYLLAGYSQHDHEIKTGPVKSLSEWITPIPASYNAGLVTFSQKSGNSSLVLMKNQSVTIEPWPAAGTGGDANATFRLIGNDQRPINFTTVKNVISKQVMFEPFDFPGKLLMQQGNNDSLVIANNPGNSVFQVNAGLDGKPDTVSLESVSRKGCFVFSDVNLKAGTALKLNCQQPDDGFKQAASFVMQKGISQYHPISFLAKGSNRNYLLAPLLSFRDESYSVYFNITN</sequence>
<dbReference type="PANTHER" id="PTHR31151:SF0">
    <property type="entry name" value="PROLINE-TRNA LIGASE (DUF1680)"/>
    <property type="match status" value="1"/>
</dbReference>
<keyword evidence="5" id="KW-1185">Reference proteome</keyword>
<organism evidence="4 5">
    <name type="scientific">Citrus sinensis</name>
    <name type="common">Sweet orange</name>
    <name type="synonym">Citrus aurantium var. sinensis</name>
    <dbReference type="NCBI Taxonomy" id="2711"/>
    <lineage>
        <taxon>Eukaryota</taxon>
        <taxon>Viridiplantae</taxon>
        <taxon>Streptophyta</taxon>
        <taxon>Embryophyta</taxon>
        <taxon>Tracheophyta</taxon>
        <taxon>Spermatophyta</taxon>
        <taxon>Magnoliopsida</taxon>
        <taxon>eudicotyledons</taxon>
        <taxon>Gunneridae</taxon>
        <taxon>Pentapetalae</taxon>
        <taxon>rosids</taxon>
        <taxon>malvids</taxon>
        <taxon>Sapindales</taxon>
        <taxon>Rutaceae</taxon>
        <taxon>Aurantioideae</taxon>
        <taxon>Citrus</taxon>
    </lineage>
</organism>
<dbReference type="PANTHER" id="PTHR31151">
    <property type="entry name" value="PROLINE-TRNA LIGASE (DUF1680)"/>
    <property type="match status" value="1"/>
</dbReference>
<feature type="domain" description="Non-reducing end beta-L-arabinofuranosidase-like GH127 catalytic" evidence="2">
    <location>
        <begin position="109"/>
        <end position="491"/>
    </location>
</feature>
<dbReference type="InterPro" id="IPR012878">
    <property type="entry name" value="Beta-AFase-like_GH127_cat"/>
</dbReference>
<evidence type="ECO:0000259" key="2">
    <source>
        <dbReference type="Pfam" id="PF07944"/>
    </source>
</evidence>
<dbReference type="SUPFAM" id="SSF48208">
    <property type="entry name" value="Six-hairpin glycosidases"/>
    <property type="match status" value="1"/>
</dbReference>
<dbReference type="Proteomes" id="UP000027120">
    <property type="component" value="Unassembled WGS sequence"/>
</dbReference>